<proteinExistence type="predicted"/>
<sequence>MAFKVYVTDSLYLMGQQKFIGRRWYDQVRPKVYEDIDAAAVVADVTRRAGLVVV</sequence>
<accession>A0A8S5NLB0</accession>
<dbReference type="EMBL" id="BK015193">
    <property type="protein sequence ID" value="DAD95526.1"/>
    <property type="molecule type" value="Genomic_DNA"/>
</dbReference>
<protein>
    <submittedName>
        <fullName evidence="1">Uncharacterized protein</fullName>
    </submittedName>
</protein>
<evidence type="ECO:0000313" key="1">
    <source>
        <dbReference type="EMBL" id="DAD95526.1"/>
    </source>
</evidence>
<name>A0A8S5NLB0_9CAUD</name>
<organism evidence="1">
    <name type="scientific">Siphoviridae sp. ctFbs2</name>
    <dbReference type="NCBI Taxonomy" id="2826213"/>
    <lineage>
        <taxon>Viruses</taxon>
        <taxon>Duplodnaviria</taxon>
        <taxon>Heunggongvirae</taxon>
        <taxon>Uroviricota</taxon>
        <taxon>Caudoviricetes</taxon>
    </lineage>
</organism>
<reference evidence="1" key="1">
    <citation type="journal article" date="2021" name="Proc. Natl. Acad. Sci. U.S.A.">
        <title>A Catalog of Tens of Thousands of Viruses from Human Metagenomes Reveals Hidden Associations with Chronic Diseases.</title>
        <authorList>
            <person name="Tisza M.J."/>
            <person name="Buck C.B."/>
        </authorList>
    </citation>
    <scope>NUCLEOTIDE SEQUENCE</scope>
    <source>
        <strain evidence="1">CtFbs2</strain>
    </source>
</reference>